<reference evidence="2" key="2">
    <citation type="journal article" date="2021" name="Microbiome">
        <title>Successional dynamics and alternative stable states in a saline activated sludge microbial community over 9 years.</title>
        <authorList>
            <person name="Wang Y."/>
            <person name="Ye J."/>
            <person name="Ju F."/>
            <person name="Liu L."/>
            <person name="Boyd J.A."/>
            <person name="Deng Y."/>
            <person name="Parks D.H."/>
            <person name="Jiang X."/>
            <person name="Yin X."/>
            <person name="Woodcroft B.J."/>
            <person name="Tyson G.W."/>
            <person name="Hugenholtz P."/>
            <person name="Polz M.F."/>
            <person name="Zhang T."/>
        </authorList>
    </citation>
    <scope>NUCLEOTIDE SEQUENCE</scope>
    <source>
        <strain evidence="2">HKST-UBA14</strain>
    </source>
</reference>
<comment type="caution">
    <text evidence="2">The sequence shown here is derived from an EMBL/GenBank/DDBJ whole genome shotgun (WGS) entry which is preliminary data.</text>
</comment>
<organism evidence="2 3">
    <name type="scientific">Candidatus Dojkabacteria bacterium</name>
    <dbReference type="NCBI Taxonomy" id="2099670"/>
    <lineage>
        <taxon>Bacteria</taxon>
        <taxon>Candidatus Dojkabacteria</taxon>
    </lineage>
</organism>
<gene>
    <name evidence="2" type="ORF">KC909_05770</name>
</gene>
<dbReference type="AlphaFoldDB" id="A0A955L6D3"/>
<dbReference type="EMBL" id="JAGQLK010000150">
    <property type="protein sequence ID" value="MCA9383842.1"/>
    <property type="molecule type" value="Genomic_DNA"/>
</dbReference>
<protein>
    <submittedName>
        <fullName evidence="2">6-phosphogluconolactonase</fullName>
        <ecNumber evidence="2">3.1.1.31</ecNumber>
    </submittedName>
</protein>
<dbReference type="SUPFAM" id="SSF100950">
    <property type="entry name" value="NagB/RpiA/CoA transferase-like"/>
    <property type="match status" value="1"/>
</dbReference>
<dbReference type="Pfam" id="PF01182">
    <property type="entry name" value="Glucosamine_iso"/>
    <property type="match status" value="1"/>
</dbReference>
<reference evidence="2" key="1">
    <citation type="submission" date="2020-04" db="EMBL/GenBank/DDBJ databases">
        <authorList>
            <person name="Zhang T."/>
        </authorList>
    </citation>
    <scope>NUCLEOTIDE SEQUENCE</scope>
    <source>
        <strain evidence="2">HKST-UBA14</strain>
    </source>
</reference>
<evidence type="ECO:0000313" key="2">
    <source>
        <dbReference type="EMBL" id="MCA9383842.1"/>
    </source>
</evidence>
<dbReference type="InterPro" id="IPR006148">
    <property type="entry name" value="Glc/Gal-6P_isomerase"/>
</dbReference>
<proteinExistence type="predicted"/>
<accession>A0A955L6D3</accession>
<sequence>MEIITTTEPHIKIADTIAKSILNQLGAGNKVLLLTAGGRAHKVYDELARLLNNNDLANLTVSLGDEHWSMNKEDDATSWSNFSDLNFWSVVIKNNGRVYDIIQGQGQDTDSDLFDTFLEEQISSGAYVISWQGMGADGHTAGILPNTKEEFSQIYLQNRYSVAHDQGGKTPLRVTITPKLIESTKEIYVYAVGEEKKEMLTKMRDLINDYPGELWEQNLHNYPVLYLALADSTIFTDQAITS</sequence>
<dbReference type="Gene3D" id="3.40.50.1360">
    <property type="match status" value="1"/>
</dbReference>
<name>A0A955L6D3_9BACT</name>
<dbReference type="GO" id="GO:0017057">
    <property type="term" value="F:6-phosphogluconolactonase activity"/>
    <property type="evidence" value="ECO:0007669"/>
    <property type="project" value="UniProtKB-EC"/>
</dbReference>
<evidence type="ECO:0000313" key="3">
    <source>
        <dbReference type="Proteomes" id="UP000783287"/>
    </source>
</evidence>
<feature type="domain" description="Glucosamine/galactosamine-6-phosphate isomerase" evidence="1">
    <location>
        <begin position="12"/>
        <end position="212"/>
    </location>
</feature>
<dbReference type="Proteomes" id="UP000783287">
    <property type="component" value="Unassembled WGS sequence"/>
</dbReference>
<dbReference type="GO" id="GO:0005975">
    <property type="term" value="P:carbohydrate metabolic process"/>
    <property type="evidence" value="ECO:0007669"/>
    <property type="project" value="InterPro"/>
</dbReference>
<keyword evidence="2" id="KW-0378">Hydrolase</keyword>
<dbReference type="InterPro" id="IPR037171">
    <property type="entry name" value="NagB/RpiA_transferase-like"/>
</dbReference>
<dbReference type="EC" id="3.1.1.31" evidence="2"/>
<evidence type="ECO:0000259" key="1">
    <source>
        <dbReference type="Pfam" id="PF01182"/>
    </source>
</evidence>